<dbReference type="GO" id="GO:0005509">
    <property type="term" value="F:calcium ion binding"/>
    <property type="evidence" value="ECO:0007669"/>
    <property type="project" value="InterPro"/>
</dbReference>
<dbReference type="Pfam" id="PF13202">
    <property type="entry name" value="EF-hand_5"/>
    <property type="match status" value="1"/>
</dbReference>
<dbReference type="Proteomes" id="UP000019084">
    <property type="component" value="Unassembled WGS sequence"/>
</dbReference>
<dbReference type="EMBL" id="BAVC01000396">
    <property type="protein sequence ID" value="GAE58087.1"/>
    <property type="molecule type" value="Genomic_DNA"/>
</dbReference>
<evidence type="ECO:0000259" key="3">
    <source>
        <dbReference type="PROSITE" id="PS50222"/>
    </source>
</evidence>
<name>W4SP19_9XANT</name>
<gene>
    <name evidence="4" type="ORF">XPR_4722</name>
</gene>
<keyword evidence="2" id="KW-0732">Signal</keyword>
<dbReference type="AlphaFoldDB" id="W4SP19"/>
<dbReference type="CDD" id="cd00051">
    <property type="entry name" value="EFh"/>
    <property type="match status" value="1"/>
</dbReference>
<organism evidence="4 5">
    <name type="scientific">Xanthomonas arboricola pv. pruni MAFF 301420</name>
    <dbReference type="NCBI Taxonomy" id="1418095"/>
    <lineage>
        <taxon>Bacteria</taxon>
        <taxon>Pseudomonadati</taxon>
        <taxon>Pseudomonadota</taxon>
        <taxon>Gammaproteobacteria</taxon>
        <taxon>Lysobacterales</taxon>
        <taxon>Lysobacteraceae</taxon>
        <taxon>Xanthomonas</taxon>
    </lineage>
</organism>
<dbReference type="InterPro" id="IPR011992">
    <property type="entry name" value="EF-hand-dom_pair"/>
</dbReference>
<feature type="domain" description="EF-hand" evidence="3">
    <location>
        <begin position="106"/>
        <end position="141"/>
    </location>
</feature>
<proteinExistence type="predicted"/>
<feature type="region of interest" description="Disordered" evidence="1">
    <location>
        <begin position="116"/>
        <end position="153"/>
    </location>
</feature>
<dbReference type="PROSITE" id="PS50222">
    <property type="entry name" value="EF_HAND_2"/>
    <property type="match status" value="1"/>
</dbReference>
<dbReference type="InterPro" id="IPR018247">
    <property type="entry name" value="EF_Hand_1_Ca_BS"/>
</dbReference>
<evidence type="ECO:0000313" key="4">
    <source>
        <dbReference type="EMBL" id="GAE58087.1"/>
    </source>
</evidence>
<feature type="region of interest" description="Disordered" evidence="1">
    <location>
        <begin position="23"/>
        <end position="81"/>
    </location>
</feature>
<comment type="caution">
    <text evidence="4">The sequence shown here is derived from an EMBL/GenBank/DDBJ whole genome shotgun (WGS) entry which is preliminary data.</text>
</comment>
<evidence type="ECO:0000313" key="5">
    <source>
        <dbReference type="Proteomes" id="UP000019084"/>
    </source>
</evidence>
<reference evidence="4 5" key="1">
    <citation type="submission" date="2014-01" db="EMBL/GenBank/DDBJ databases">
        <title>Genome sequence and analysis of Xanthomonas arboricola pv. pruni.</title>
        <authorList>
            <person name="Fujikawa T."/>
            <person name="Nakazono-Nagaoka E."/>
        </authorList>
    </citation>
    <scope>NUCLEOTIDE SEQUENCE [LARGE SCALE GENOMIC DNA]</scope>
    <source>
        <strain evidence="5">MAFF 301420</strain>
    </source>
</reference>
<evidence type="ECO:0000256" key="2">
    <source>
        <dbReference type="SAM" id="SignalP"/>
    </source>
</evidence>
<protein>
    <recommendedName>
        <fullName evidence="3">EF-hand domain-containing protein</fullName>
    </recommendedName>
</protein>
<dbReference type="InterPro" id="IPR002048">
    <property type="entry name" value="EF_hand_dom"/>
</dbReference>
<feature type="compositionally biased region" description="Low complexity" evidence="1">
    <location>
        <begin position="56"/>
        <end position="81"/>
    </location>
</feature>
<feature type="signal peptide" evidence="2">
    <location>
        <begin position="1"/>
        <end position="19"/>
    </location>
</feature>
<evidence type="ECO:0000256" key="1">
    <source>
        <dbReference type="SAM" id="MobiDB-lite"/>
    </source>
</evidence>
<accession>W4SP19</accession>
<sequence length="153" mass="15480">MLLRIAMLVGLSSPLWALAAPPELPPANPSRATSTTGTATPAMAPLPIDPPPPATTPLLPADAAAPSAAKGGAEAALAPQAGTLAPRTFRSLDSDADGSLTVAEAGADPVLRENFAGFDSNGDGRLSRDEFASYQPVRATPRGIDRSSAPVRC</sequence>
<dbReference type="PROSITE" id="PS00018">
    <property type="entry name" value="EF_HAND_1"/>
    <property type="match status" value="1"/>
</dbReference>
<dbReference type="Gene3D" id="1.10.238.10">
    <property type="entry name" value="EF-hand"/>
    <property type="match status" value="1"/>
</dbReference>
<dbReference type="SUPFAM" id="SSF47473">
    <property type="entry name" value="EF-hand"/>
    <property type="match status" value="1"/>
</dbReference>
<feature type="chain" id="PRO_5004850350" description="EF-hand domain-containing protein" evidence="2">
    <location>
        <begin position="20"/>
        <end position="153"/>
    </location>
</feature>